<accession>A0A1F5FTM7</accession>
<reference evidence="2 3" key="1">
    <citation type="journal article" date="2016" name="Nat. Commun.">
        <title>Thousands of microbial genomes shed light on interconnected biogeochemical processes in an aquifer system.</title>
        <authorList>
            <person name="Anantharaman K."/>
            <person name="Brown C.T."/>
            <person name="Hug L.A."/>
            <person name="Sharon I."/>
            <person name="Castelle C.J."/>
            <person name="Probst A.J."/>
            <person name="Thomas B.C."/>
            <person name="Singh A."/>
            <person name="Wilkins M.J."/>
            <person name="Karaoz U."/>
            <person name="Brodie E.L."/>
            <person name="Williams K.H."/>
            <person name="Hubbard S.S."/>
            <person name="Banfield J.F."/>
        </authorList>
    </citation>
    <scope>NUCLEOTIDE SEQUENCE [LARGE SCALE GENOMIC DNA]</scope>
</reference>
<evidence type="ECO:0000256" key="1">
    <source>
        <dbReference type="SAM" id="Phobius"/>
    </source>
</evidence>
<keyword evidence="1" id="KW-0812">Transmembrane</keyword>
<dbReference type="EMBL" id="MFAQ01000035">
    <property type="protein sequence ID" value="OGD82929.1"/>
    <property type="molecule type" value="Genomic_DNA"/>
</dbReference>
<name>A0A1F5FTM7_9BACT</name>
<feature type="transmembrane region" description="Helical" evidence="1">
    <location>
        <begin position="28"/>
        <end position="49"/>
    </location>
</feature>
<evidence type="ECO:0000313" key="2">
    <source>
        <dbReference type="EMBL" id="OGD82929.1"/>
    </source>
</evidence>
<comment type="caution">
    <text evidence="2">The sequence shown here is derived from an EMBL/GenBank/DDBJ whole genome shotgun (WGS) entry which is preliminary data.</text>
</comment>
<dbReference type="AlphaFoldDB" id="A0A1F5FTM7"/>
<gene>
    <name evidence="2" type="ORF">A2572_03590</name>
</gene>
<dbReference type="Proteomes" id="UP000179237">
    <property type="component" value="Unassembled WGS sequence"/>
</dbReference>
<feature type="transmembrane region" description="Helical" evidence="1">
    <location>
        <begin position="55"/>
        <end position="76"/>
    </location>
</feature>
<proteinExistence type="predicted"/>
<sequence>MLTGILRREPTLEELRERERKATVSAKFLIDPALWAVSTIFFIVLPYAVWQTTHYMEFVFFCTGTYIAMIFAVWAGKKFISVTFLRWYTTWHEVQLDKELYNKLYFLAKNKYGYTNREAHVYAKETMECSINSILEMIEYEERKR</sequence>
<keyword evidence="1" id="KW-1133">Transmembrane helix</keyword>
<keyword evidence="1" id="KW-0472">Membrane</keyword>
<protein>
    <submittedName>
        <fullName evidence="2">Uncharacterized protein</fullName>
    </submittedName>
</protein>
<organism evidence="2 3">
    <name type="scientific">Candidatus Collierbacteria bacterium RIFOXYD1_FULL_40_9</name>
    <dbReference type="NCBI Taxonomy" id="1817731"/>
    <lineage>
        <taxon>Bacteria</taxon>
        <taxon>Candidatus Collieribacteriota</taxon>
    </lineage>
</organism>
<evidence type="ECO:0000313" key="3">
    <source>
        <dbReference type="Proteomes" id="UP000179237"/>
    </source>
</evidence>